<dbReference type="GO" id="GO:0009969">
    <property type="term" value="P:xyloglucan biosynthetic process"/>
    <property type="evidence" value="ECO:0007669"/>
    <property type="project" value="TreeGrafter"/>
</dbReference>
<dbReference type="EMBL" id="JAPDFW010000083">
    <property type="protein sequence ID" value="KAJ5072013.1"/>
    <property type="molecule type" value="Genomic_DNA"/>
</dbReference>
<organism evidence="8 9">
    <name type="scientific">Anaeramoeba ignava</name>
    <name type="common">Anaerobic marine amoeba</name>
    <dbReference type="NCBI Taxonomy" id="1746090"/>
    <lineage>
        <taxon>Eukaryota</taxon>
        <taxon>Metamonada</taxon>
        <taxon>Anaeramoebidae</taxon>
        <taxon>Anaeramoeba</taxon>
    </lineage>
</organism>
<evidence type="ECO:0000256" key="1">
    <source>
        <dbReference type="ARBA" id="ARBA00010481"/>
    </source>
</evidence>
<sequence length="461" mass="54309">MISQNSLSFNQKLFTFNTMMLISIFFMCIISQFTYSVSQNKKEKSTLEDIEKNAKNQNRNIKENQNINIKENQNTNIKENQNINIKENQNINIKENQNINIKELNENWFENYLDFYNKTLDEITTFSKKNAKFVVFRAVDGLGNRLMGLVASFLFSILTDRIFIIDWPYQDGHITQVYDLMKQPLFNWDFDSVANFYDEKEIYQTAAYFDFADHEDMSLFLCEDFQTKLDKYQFIFMRTNNYFSPAMMNNKFFIKKLESKFTQKQIHSMFSTLGNKIIIPIDSIQAKVDDFVEKNHFHSPGKYPIGIHLRNLYIHSSLNNSWIWSCANSILENKIQENPEMQNLEPIWFISTDNIKDKKEAKANYPDRFLSRDIILDRNSIEGNQESFVDMLLLSHCNDILTLYARSSFTYVSHGLADINPYVKKCNHLPSSEPCFHGFRQLSKTQCFESTIINNLRTECS</sequence>
<evidence type="ECO:0000256" key="5">
    <source>
        <dbReference type="ARBA" id="ARBA00023316"/>
    </source>
</evidence>
<dbReference type="Pfam" id="PF03254">
    <property type="entry name" value="XG_FTase"/>
    <property type="match status" value="2"/>
</dbReference>
<dbReference type="OMA" id="WSCANSI"/>
<keyword evidence="4" id="KW-0325">Glycoprotein</keyword>
<keyword evidence="9" id="KW-1185">Reference proteome</keyword>
<evidence type="ECO:0000256" key="4">
    <source>
        <dbReference type="ARBA" id="ARBA00023180"/>
    </source>
</evidence>
<keyword evidence="5" id="KW-0961">Cell wall biogenesis/degradation</keyword>
<reference evidence="8" key="1">
    <citation type="submission" date="2022-10" db="EMBL/GenBank/DDBJ databases">
        <title>Novel sulphate-reducing endosymbionts in the free-living metamonad Anaeramoeba.</title>
        <authorList>
            <person name="Jerlstrom-Hultqvist J."/>
            <person name="Cepicka I."/>
            <person name="Gallot-Lavallee L."/>
            <person name="Salas-Leiva D."/>
            <person name="Curtis B.A."/>
            <person name="Zahonova K."/>
            <person name="Pipaliya S."/>
            <person name="Dacks J."/>
            <person name="Roger A.J."/>
        </authorList>
    </citation>
    <scope>NUCLEOTIDE SEQUENCE</scope>
    <source>
        <strain evidence="8">BMAN</strain>
    </source>
</reference>
<dbReference type="Gene3D" id="3.40.50.11340">
    <property type="match status" value="1"/>
</dbReference>
<evidence type="ECO:0000313" key="9">
    <source>
        <dbReference type="Proteomes" id="UP001149090"/>
    </source>
</evidence>
<dbReference type="GO" id="GO:0005794">
    <property type="term" value="C:Golgi apparatus"/>
    <property type="evidence" value="ECO:0007669"/>
    <property type="project" value="TreeGrafter"/>
</dbReference>
<evidence type="ECO:0000313" key="8">
    <source>
        <dbReference type="EMBL" id="KAJ5072013.1"/>
    </source>
</evidence>
<dbReference type="GO" id="GO:0042546">
    <property type="term" value="P:cell wall biogenesis"/>
    <property type="evidence" value="ECO:0007669"/>
    <property type="project" value="InterPro"/>
</dbReference>
<evidence type="ECO:0000256" key="7">
    <source>
        <dbReference type="SAM" id="Phobius"/>
    </source>
</evidence>
<dbReference type="Gene3D" id="3.40.50.11350">
    <property type="match status" value="1"/>
</dbReference>
<accession>A0A9Q0RA14</accession>
<keyword evidence="7" id="KW-1133">Transmembrane helix</keyword>
<evidence type="ECO:0000256" key="3">
    <source>
        <dbReference type="ARBA" id="ARBA00022679"/>
    </source>
</evidence>
<gene>
    <name evidence="8" type="ORF">M0811_09657</name>
</gene>
<keyword evidence="7" id="KW-0812">Transmembrane</keyword>
<evidence type="ECO:0000256" key="2">
    <source>
        <dbReference type="ARBA" id="ARBA00022676"/>
    </source>
</evidence>
<dbReference type="AlphaFoldDB" id="A0A9Q0RA14"/>
<dbReference type="GO" id="GO:0071555">
    <property type="term" value="P:cell wall organization"/>
    <property type="evidence" value="ECO:0007669"/>
    <property type="project" value="UniProtKB-KW"/>
</dbReference>
<dbReference type="OrthoDB" id="428346at2759"/>
<keyword evidence="6" id="KW-0175">Coiled coil</keyword>
<dbReference type="PANTHER" id="PTHR31889">
    <property type="entry name" value="FUCOSYLTRANSFERASE 2-RELATED"/>
    <property type="match status" value="1"/>
</dbReference>
<protein>
    <submittedName>
        <fullName evidence="8">Fucosyltransferase cazy family gt37-like protein</fullName>
    </submittedName>
</protein>
<keyword evidence="7" id="KW-0472">Membrane</keyword>
<dbReference type="GO" id="GO:0016020">
    <property type="term" value="C:membrane"/>
    <property type="evidence" value="ECO:0007669"/>
    <property type="project" value="InterPro"/>
</dbReference>
<dbReference type="Proteomes" id="UP001149090">
    <property type="component" value="Unassembled WGS sequence"/>
</dbReference>
<comment type="similarity">
    <text evidence="1">Belongs to the glycosyltransferase 37 family.</text>
</comment>
<dbReference type="InterPro" id="IPR004938">
    <property type="entry name" value="XG_FTase"/>
</dbReference>
<feature type="coiled-coil region" evidence="6">
    <location>
        <begin position="40"/>
        <end position="67"/>
    </location>
</feature>
<proteinExistence type="inferred from homology"/>
<keyword evidence="3" id="KW-0808">Transferase</keyword>
<comment type="caution">
    <text evidence="8">The sequence shown here is derived from an EMBL/GenBank/DDBJ whole genome shotgun (WGS) entry which is preliminary data.</text>
</comment>
<dbReference type="PANTHER" id="PTHR31889:SF2">
    <property type="entry name" value="FUCOSYLTRANSFERASE 3"/>
    <property type="match status" value="1"/>
</dbReference>
<feature type="transmembrane region" description="Helical" evidence="7">
    <location>
        <begin position="12"/>
        <end position="35"/>
    </location>
</feature>
<dbReference type="GO" id="GO:0008107">
    <property type="term" value="F:galactoside 2-alpha-L-fucosyltransferase activity"/>
    <property type="evidence" value="ECO:0007669"/>
    <property type="project" value="InterPro"/>
</dbReference>
<name>A0A9Q0RA14_ANAIG</name>
<evidence type="ECO:0000256" key="6">
    <source>
        <dbReference type="SAM" id="Coils"/>
    </source>
</evidence>
<keyword evidence="2 8" id="KW-0328">Glycosyltransferase</keyword>